<protein>
    <recommendedName>
        <fullName evidence="2">histidine kinase</fullName>
        <ecNumber evidence="2">2.7.13.3</ecNumber>
    </recommendedName>
</protein>
<dbReference type="EC" id="2.7.13.3" evidence="2"/>
<dbReference type="InterPro" id="IPR001789">
    <property type="entry name" value="Sig_transdc_resp-reg_receiver"/>
</dbReference>
<accession>A0A059BZ26</accession>
<dbReference type="AlphaFoldDB" id="A0A059BZ26"/>
<dbReference type="STRING" id="71139.A0A059BZ26"/>
<dbReference type="SMART" id="SM00387">
    <property type="entry name" value="HATPase_c"/>
    <property type="match status" value="1"/>
</dbReference>
<organism evidence="8">
    <name type="scientific">Eucalyptus grandis</name>
    <name type="common">Flooded gum</name>
    <dbReference type="NCBI Taxonomy" id="71139"/>
    <lineage>
        <taxon>Eukaryota</taxon>
        <taxon>Viridiplantae</taxon>
        <taxon>Streptophyta</taxon>
        <taxon>Embryophyta</taxon>
        <taxon>Tracheophyta</taxon>
        <taxon>Spermatophyta</taxon>
        <taxon>Magnoliopsida</taxon>
        <taxon>eudicotyledons</taxon>
        <taxon>Gunneridae</taxon>
        <taxon>Pentapetalae</taxon>
        <taxon>rosids</taxon>
        <taxon>malvids</taxon>
        <taxon>Myrtales</taxon>
        <taxon>Myrtaceae</taxon>
        <taxon>Myrtoideae</taxon>
        <taxon>Eucalypteae</taxon>
        <taxon>Eucalyptus</taxon>
    </lineage>
</organism>
<evidence type="ECO:0000256" key="4">
    <source>
        <dbReference type="PROSITE-ProRule" id="PRU00169"/>
    </source>
</evidence>
<keyword evidence="3 4" id="KW-0597">Phosphoprotein</keyword>
<evidence type="ECO:0000259" key="6">
    <source>
        <dbReference type="PROSITE" id="PS50109"/>
    </source>
</evidence>
<dbReference type="Pfam" id="PF00072">
    <property type="entry name" value="Response_reg"/>
    <property type="match status" value="1"/>
</dbReference>
<dbReference type="InterPro" id="IPR056839">
    <property type="entry name" value="Receiver_AHK4/CRE1_1st"/>
</dbReference>
<evidence type="ECO:0000256" key="3">
    <source>
        <dbReference type="ARBA" id="ARBA00022553"/>
    </source>
</evidence>
<dbReference type="PANTHER" id="PTHR43719:SF73">
    <property type="entry name" value="HISTIDINE KINASE 3"/>
    <property type="match status" value="1"/>
</dbReference>
<dbReference type="PRINTS" id="PR00344">
    <property type="entry name" value="BCTRLSENSOR"/>
</dbReference>
<evidence type="ECO:0000256" key="1">
    <source>
        <dbReference type="ARBA" id="ARBA00000085"/>
    </source>
</evidence>
<feature type="modified residue" description="4-aspartylphosphate" evidence="4">
    <location>
        <position position="347"/>
    </location>
</feature>
<keyword evidence="5" id="KW-0732">Signal</keyword>
<evidence type="ECO:0000256" key="5">
    <source>
        <dbReference type="SAM" id="SignalP"/>
    </source>
</evidence>
<dbReference type="GO" id="GO:0000160">
    <property type="term" value="P:phosphorelay signal transduction system"/>
    <property type="evidence" value="ECO:0007669"/>
    <property type="project" value="InterPro"/>
</dbReference>
<feature type="domain" description="Response regulatory" evidence="7">
    <location>
        <begin position="297"/>
        <end position="421"/>
    </location>
</feature>
<dbReference type="GO" id="GO:0005634">
    <property type="term" value="C:nucleus"/>
    <property type="evidence" value="ECO:0000318"/>
    <property type="project" value="GO_Central"/>
</dbReference>
<dbReference type="PROSITE" id="PS50110">
    <property type="entry name" value="RESPONSE_REGULATORY"/>
    <property type="match status" value="1"/>
</dbReference>
<name>A0A059BZ26_EUCGR</name>
<feature type="signal peptide" evidence="5">
    <location>
        <begin position="1"/>
        <end position="23"/>
    </location>
</feature>
<dbReference type="InterPro" id="IPR011006">
    <property type="entry name" value="CheY-like_superfamily"/>
</dbReference>
<dbReference type="SUPFAM" id="SSF55874">
    <property type="entry name" value="ATPase domain of HSP90 chaperone/DNA topoisomerase II/histidine kinase"/>
    <property type="match status" value="1"/>
</dbReference>
<dbReference type="eggNOG" id="KOG0519">
    <property type="taxonomic scope" value="Eukaryota"/>
</dbReference>
<evidence type="ECO:0000313" key="8">
    <source>
        <dbReference type="EMBL" id="KCW71221.1"/>
    </source>
</evidence>
<dbReference type="InterPro" id="IPR003594">
    <property type="entry name" value="HATPase_dom"/>
</dbReference>
<dbReference type="SUPFAM" id="SSF52172">
    <property type="entry name" value="CheY-like"/>
    <property type="match status" value="1"/>
</dbReference>
<dbReference type="InterPro" id="IPR036890">
    <property type="entry name" value="HATPase_C_sf"/>
</dbReference>
<comment type="catalytic activity">
    <reaction evidence="1">
        <text>ATP + protein L-histidine = ADP + protein N-phospho-L-histidine.</text>
        <dbReference type="EC" id="2.7.13.3"/>
    </reaction>
</comment>
<dbReference type="InterPro" id="IPR050956">
    <property type="entry name" value="2C_system_His_kinase"/>
</dbReference>
<dbReference type="SMART" id="SM00448">
    <property type="entry name" value="REC"/>
    <property type="match status" value="1"/>
</dbReference>
<dbReference type="Pfam" id="PF24896">
    <property type="entry name" value="Receiver_CRE1"/>
    <property type="match status" value="1"/>
</dbReference>
<sequence>MNSAGSPNVVLLCVLLFYPPVFSTIADKIDQDREFLYSLCALFSYYNNLFQQLFSNPINLIISVEDTGIGIPPETQSRVFTPFMQVRPSISRTHEGTGIGLSISKCLVGLMNGEIGFVSIPQVGSTFTFTAVFNDACSTSKKCKGQQVKGQGDSGTSEFHGMKAVVVDTRPVRANVVADLNQCFHTIQSGNCRIDMVLLEWEIWDKDSGLSAIFLDKLRDMKPRVSPRLFLLSNSISSSGMSGATTDATGPSVIMKPLRASMLVASLQRVMGVGNRISCSNGESPSLSLRNLLRGRKILVVDDNKVNLRVAEGALRKYGADVVCTDSGEKAIDLLRPLHDFDACFMDIQMPGMDGPSKEFLPGQSSSEPRENISNFHLLILAVTADVIHATHEECTKYGMDGYVSKPFEAEQLFREVSLLFLVTPLSNDVECPLSSLPPSMFKG</sequence>
<proteinExistence type="predicted"/>
<dbReference type="Gene3D" id="3.30.565.10">
    <property type="entry name" value="Histidine kinase-like ATPase, C-terminal domain"/>
    <property type="match status" value="1"/>
</dbReference>
<dbReference type="PROSITE" id="PS50109">
    <property type="entry name" value="HIS_KIN"/>
    <property type="match status" value="1"/>
</dbReference>
<dbReference type="InterPro" id="IPR005467">
    <property type="entry name" value="His_kinase_dom"/>
</dbReference>
<evidence type="ECO:0000259" key="7">
    <source>
        <dbReference type="PROSITE" id="PS50110"/>
    </source>
</evidence>
<dbReference type="InterPro" id="IPR004358">
    <property type="entry name" value="Sig_transdc_His_kin-like_C"/>
</dbReference>
<feature type="domain" description="Histidine kinase" evidence="6">
    <location>
        <begin position="60"/>
        <end position="135"/>
    </location>
</feature>
<dbReference type="CDD" id="cd17546">
    <property type="entry name" value="REC_hyHK_CKI1_RcsC-like"/>
    <property type="match status" value="1"/>
</dbReference>
<reference evidence="8" key="1">
    <citation type="submission" date="2013-07" db="EMBL/GenBank/DDBJ databases">
        <title>The genome of Eucalyptus grandis.</title>
        <authorList>
            <person name="Schmutz J."/>
            <person name="Hayes R."/>
            <person name="Myburg A."/>
            <person name="Tuskan G."/>
            <person name="Grattapaglia D."/>
            <person name="Rokhsar D.S."/>
        </authorList>
    </citation>
    <scope>NUCLEOTIDE SEQUENCE</scope>
    <source>
        <tissue evidence="8">Leaf extractions</tissue>
    </source>
</reference>
<evidence type="ECO:0000256" key="2">
    <source>
        <dbReference type="ARBA" id="ARBA00012438"/>
    </source>
</evidence>
<dbReference type="GO" id="GO:0004673">
    <property type="term" value="F:protein histidine kinase activity"/>
    <property type="evidence" value="ECO:0007669"/>
    <property type="project" value="UniProtKB-EC"/>
</dbReference>
<dbReference type="Gene3D" id="3.40.50.2300">
    <property type="match status" value="1"/>
</dbReference>
<dbReference type="Gramene" id="KCW71221">
    <property type="protein sequence ID" value="KCW71221"/>
    <property type="gene ID" value="EUGRSUZ_F04315"/>
</dbReference>
<dbReference type="InParanoid" id="A0A059BZ26"/>
<dbReference type="EMBL" id="KK198758">
    <property type="protein sequence ID" value="KCW71221.1"/>
    <property type="molecule type" value="Genomic_DNA"/>
</dbReference>
<dbReference type="Pfam" id="PF02518">
    <property type="entry name" value="HATPase_c"/>
    <property type="match status" value="1"/>
</dbReference>
<gene>
    <name evidence="8" type="ORF">EUGRSUZ_F04315</name>
</gene>
<dbReference type="PANTHER" id="PTHR43719">
    <property type="entry name" value="TWO-COMPONENT HISTIDINE KINASE"/>
    <property type="match status" value="1"/>
</dbReference>
<feature type="chain" id="PRO_5001574749" description="histidine kinase" evidence="5">
    <location>
        <begin position="24"/>
        <end position="444"/>
    </location>
</feature>